<protein>
    <submittedName>
        <fullName evidence="1">Uncharacterized protein</fullName>
    </submittedName>
</protein>
<keyword evidence="2" id="KW-1185">Reference proteome</keyword>
<accession>A0A9P3UKP2</accession>
<dbReference type="EMBL" id="BRPK01000003">
    <property type="protein sequence ID" value="GLB36863.1"/>
    <property type="molecule type" value="Genomic_DNA"/>
</dbReference>
<name>A0A9P3UKP2_LYOSH</name>
<proteinExistence type="predicted"/>
<dbReference type="Proteomes" id="UP001063166">
    <property type="component" value="Unassembled WGS sequence"/>
</dbReference>
<organism evidence="1 2">
    <name type="scientific">Lyophyllum shimeji</name>
    <name type="common">Hon-shimeji</name>
    <name type="synonym">Tricholoma shimeji</name>
    <dbReference type="NCBI Taxonomy" id="47721"/>
    <lineage>
        <taxon>Eukaryota</taxon>
        <taxon>Fungi</taxon>
        <taxon>Dikarya</taxon>
        <taxon>Basidiomycota</taxon>
        <taxon>Agaricomycotina</taxon>
        <taxon>Agaricomycetes</taxon>
        <taxon>Agaricomycetidae</taxon>
        <taxon>Agaricales</taxon>
        <taxon>Tricholomatineae</taxon>
        <taxon>Lyophyllaceae</taxon>
        <taxon>Lyophyllum</taxon>
    </lineage>
</organism>
<gene>
    <name evidence="1" type="ORF">LshimejAT787_0311500</name>
</gene>
<dbReference type="AlphaFoldDB" id="A0A9P3UKP2"/>
<sequence>MASDYLNLADVPPFDPGKWINVGKQYPTKNIPLEVQWAQQELLKIPTEHRRHFPQPDLPALSHIVAELYEHILGRQFRVAPTKLQSQQFALLPPYAFLSVISLAKETKTGIELVLEDGERFKAMRSGEIKFKAAMKLFRKRKDEEGAVED</sequence>
<comment type="caution">
    <text evidence="1">The sequence shown here is derived from an EMBL/GenBank/DDBJ whole genome shotgun (WGS) entry which is preliminary data.</text>
</comment>
<reference evidence="1" key="1">
    <citation type="submission" date="2022-07" db="EMBL/GenBank/DDBJ databases">
        <title>The genome of Lyophyllum shimeji provides insight into the initial evolution of ectomycorrhizal fungal genome.</title>
        <authorList>
            <person name="Kobayashi Y."/>
            <person name="Shibata T."/>
            <person name="Hirakawa H."/>
            <person name="Shigenobu S."/>
            <person name="Nishiyama T."/>
            <person name="Yamada A."/>
            <person name="Hasebe M."/>
            <person name="Kawaguchi M."/>
        </authorList>
    </citation>
    <scope>NUCLEOTIDE SEQUENCE</scope>
    <source>
        <strain evidence="1">AT787</strain>
    </source>
</reference>
<dbReference type="OrthoDB" id="3065650at2759"/>
<evidence type="ECO:0000313" key="1">
    <source>
        <dbReference type="EMBL" id="GLB36863.1"/>
    </source>
</evidence>
<evidence type="ECO:0000313" key="2">
    <source>
        <dbReference type="Proteomes" id="UP001063166"/>
    </source>
</evidence>